<gene>
    <name evidence="8" type="ORF">MNBD_GAMMA06-565</name>
</gene>
<dbReference type="Pfam" id="PF08534">
    <property type="entry name" value="Redoxin"/>
    <property type="match status" value="1"/>
</dbReference>
<dbReference type="GO" id="GO:0030288">
    <property type="term" value="C:outer membrane-bounded periplasmic space"/>
    <property type="evidence" value="ECO:0007669"/>
    <property type="project" value="InterPro"/>
</dbReference>
<dbReference type="AlphaFoldDB" id="A0A3B0WHE4"/>
<feature type="domain" description="Thioredoxin" evidence="7">
    <location>
        <begin position="39"/>
        <end position="179"/>
    </location>
</feature>
<keyword evidence="3" id="KW-0201">Cytochrome c-type biogenesis</keyword>
<dbReference type="PANTHER" id="PTHR42852:SF6">
    <property type="entry name" value="THIOL:DISULFIDE INTERCHANGE PROTEIN DSBE"/>
    <property type="match status" value="1"/>
</dbReference>
<evidence type="ECO:0000256" key="5">
    <source>
        <dbReference type="ARBA" id="ARBA00023284"/>
    </source>
</evidence>
<proteinExistence type="inferred from homology"/>
<dbReference type="PROSITE" id="PS51352">
    <property type="entry name" value="THIOREDOXIN_2"/>
    <property type="match status" value="1"/>
</dbReference>
<evidence type="ECO:0000256" key="1">
    <source>
        <dbReference type="ARBA" id="ARBA00004196"/>
    </source>
</evidence>
<dbReference type="EMBL" id="UOFD01000079">
    <property type="protein sequence ID" value="VAW54731.1"/>
    <property type="molecule type" value="Genomic_DNA"/>
</dbReference>
<evidence type="ECO:0000256" key="6">
    <source>
        <dbReference type="SAM" id="Phobius"/>
    </source>
</evidence>
<dbReference type="PANTHER" id="PTHR42852">
    <property type="entry name" value="THIOL:DISULFIDE INTERCHANGE PROTEIN DSBE"/>
    <property type="match status" value="1"/>
</dbReference>
<keyword evidence="5" id="KW-0676">Redox-active center</keyword>
<dbReference type="GO" id="GO:0015036">
    <property type="term" value="F:disulfide oxidoreductase activity"/>
    <property type="evidence" value="ECO:0007669"/>
    <property type="project" value="InterPro"/>
</dbReference>
<comment type="similarity">
    <text evidence="2">Belongs to the thioredoxin family. DsbE subfamily.</text>
</comment>
<accession>A0A3B0WHE4</accession>
<reference evidence="8" key="1">
    <citation type="submission" date="2018-06" db="EMBL/GenBank/DDBJ databases">
        <authorList>
            <person name="Zhirakovskaya E."/>
        </authorList>
    </citation>
    <scope>NUCLEOTIDE SEQUENCE</scope>
</reference>
<protein>
    <submittedName>
        <fullName evidence="8">Cytochrome c-type biogenesis protein CcmG/DsbE, thiol:disulfide oxidoreductase</fullName>
    </submittedName>
</protein>
<evidence type="ECO:0000313" key="8">
    <source>
        <dbReference type="EMBL" id="VAW54731.1"/>
    </source>
</evidence>
<feature type="transmembrane region" description="Helical" evidence="6">
    <location>
        <begin position="12"/>
        <end position="31"/>
    </location>
</feature>
<dbReference type="NCBIfam" id="TIGR00385">
    <property type="entry name" value="dsbE"/>
    <property type="match status" value="1"/>
</dbReference>
<keyword evidence="6" id="KW-0812">Transmembrane</keyword>
<dbReference type="SUPFAM" id="SSF52833">
    <property type="entry name" value="Thioredoxin-like"/>
    <property type="match status" value="1"/>
</dbReference>
<dbReference type="CDD" id="cd03010">
    <property type="entry name" value="TlpA_like_DsbE"/>
    <property type="match status" value="1"/>
</dbReference>
<sequence length="179" mass="20010">MENNQPSLLKRFMPLIIFVALVALLAVGLTLNPREVPSALIGKPAPEFELPLLLSEGTFSNKDFIGHVTLLNVWASWCFACRQEHEAVKHLSRNGVRVIGLNYKDEPDDAKKWLARLGNPYAAIAADYNGRIAIDWGVYGAPETFLIDKNGIIRHKVIGPLSDKEKFDTLMLKMKALEK</sequence>
<keyword evidence="6" id="KW-0472">Membrane</keyword>
<keyword evidence="6" id="KW-1133">Transmembrane helix</keyword>
<keyword evidence="4" id="KW-1015">Disulfide bond</keyword>
<evidence type="ECO:0000256" key="2">
    <source>
        <dbReference type="ARBA" id="ARBA00007758"/>
    </source>
</evidence>
<dbReference type="InterPro" id="IPR013740">
    <property type="entry name" value="Redoxin"/>
</dbReference>
<evidence type="ECO:0000256" key="4">
    <source>
        <dbReference type="ARBA" id="ARBA00023157"/>
    </source>
</evidence>
<comment type="subcellular location">
    <subcellularLocation>
        <location evidence="1">Cell envelope</location>
    </subcellularLocation>
</comment>
<dbReference type="Gene3D" id="3.40.30.10">
    <property type="entry name" value="Glutaredoxin"/>
    <property type="match status" value="1"/>
</dbReference>
<evidence type="ECO:0000256" key="3">
    <source>
        <dbReference type="ARBA" id="ARBA00022748"/>
    </source>
</evidence>
<dbReference type="InterPro" id="IPR050553">
    <property type="entry name" value="Thioredoxin_ResA/DsbE_sf"/>
</dbReference>
<dbReference type="GO" id="GO:0017004">
    <property type="term" value="P:cytochrome complex assembly"/>
    <property type="evidence" value="ECO:0007669"/>
    <property type="project" value="UniProtKB-KW"/>
</dbReference>
<organism evidence="8">
    <name type="scientific">hydrothermal vent metagenome</name>
    <dbReference type="NCBI Taxonomy" id="652676"/>
    <lineage>
        <taxon>unclassified sequences</taxon>
        <taxon>metagenomes</taxon>
        <taxon>ecological metagenomes</taxon>
    </lineage>
</organism>
<dbReference type="InterPro" id="IPR013766">
    <property type="entry name" value="Thioredoxin_domain"/>
</dbReference>
<name>A0A3B0WHE4_9ZZZZ</name>
<evidence type="ECO:0000259" key="7">
    <source>
        <dbReference type="PROSITE" id="PS51352"/>
    </source>
</evidence>
<dbReference type="InterPro" id="IPR036249">
    <property type="entry name" value="Thioredoxin-like_sf"/>
</dbReference>
<dbReference type="InterPro" id="IPR004799">
    <property type="entry name" value="Periplasmic_diS_OxRdtase_DsbE"/>
</dbReference>